<dbReference type="STRING" id="1565605.PG1C_07135"/>
<dbReference type="PATRIC" id="fig|1565605.3.peg.1502"/>
<dbReference type="RefSeq" id="WP_202636845.1">
    <property type="nucleotide sequence ID" value="NZ_CP010554.1"/>
</dbReference>
<dbReference type="Proteomes" id="UP000061603">
    <property type="component" value="Chromosome"/>
</dbReference>
<dbReference type="InterPro" id="IPR002716">
    <property type="entry name" value="PIN_dom"/>
</dbReference>
<dbReference type="Pfam" id="PF01850">
    <property type="entry name" value="PIN"/>
    <property type="match status" value="1"/>
</dbReference>
<feature type="domain" description="PIN" evidence="1">
    <location>
        <begin position="4"/>
        <end position="124"/>
    </location>
</feature>
<reference evidence="2 3" key="1">
    <citation type="journal article" date="2015" name="Genome Announc.">
        <title>Complete Genome Sequence of a Novel Bacterium within the Family Rhodocyclaceae That Degrades Polycyclic Aromatic Hydrocarbons.</title>
        <authorList>
            <person name="Singleton D.R."/>
            <person name="Dickey A.N."/>
            <person name="Scholl E.H."/>
            <person name="Wright F.A."/>
            <person name="Aitken M.D."/>
        </authorList>
    </citation>
    <scope>NUCLEOTIDE SEQUENCE [LARGE SCALE GENOMIC DNA]</scope>
    <source>
        <strain evidence="3">PG1-Ca6</strain>
    </source>
</reference>
<organism evidence="2 3">
    <name type="scientific">Rugosibacter aromaticivorans</name>
    <dbReference type="NCBI Taxonomy" id="1565605"/>
    <lineage>
        <taxon>Bacteria</taxon>
        <taxon>Pseudomonadati</taxon>
        <taxon>Pseudomonadota</taxon>
        <taxon>Betaproteobacteria</taxon>
        <taxon>Nitrosomonadales</taxon>
        <taxon>Sterolibacteriaceae</taxon>
        <taxon>Rugosibacter</taxon>
    </lineage>
</organism>
<dbReference type="KEGG" id="rbu:PG1C_07135"/>
<dbReference type="PANTHER" id="PTHR39664">
    <property type="match status" value="1"/>
</dbReference>
<dbReference type="EMBL" id="CP010554">
    <property type="protein sequence ID" value="AJP48300.1"/>
    <property type="molecule type" value="Genomic_DNA"/>
</dbReference>
<dbReference type="SUPFAM" id="SSF88723">
    <property type="entry name" value="PIN domain-like"/>
    <property type="match status" value="1"/>
</dbReference>
<sequence length="131" mass="14635">MLGIDTHVLLRFLVRDDDAQFEKARKLIKREVAAGRRVFVSQLVLLESEWVLRSRYGLPKNQIIEVISGLLDATDVQFEDEPAIEGAIFVWRDSAADFADCLIGAQNRRLGCRATATFDVKASQLPGFIAA</sequence>
<dbReference type="InterPro" id="IPR029060">
    <property type="entry name" value="PIN-like_dom_sf"/>
</dbReference>
<dbReference type="HOGENOM" id="CLU_121449_0_1_4"/>
<keyword evidence="3" id="KW-1185">Reference proteome</keyword>
<dbReference type="PANTHER" id="PTHR39664:SF2">
    <property type="entry name" value="NUCLEIC ACID-BINDING PROTEIN, CONTAINING PIN DOMAIN-RELATED"/>
    <property type="match status" value="1"/>
</dbReference>
<gene>
    <name evidence="2" type="ORF">PG1C_07135</name>
</gene>
<evidence type="ECO:0000259" key="1">
    <source>
        <dbReference type="Pfam" id="PF01850"/>
    </source>
</evidence>
<name>A0A0C5J8L2_9PROT</name>
<evidence type="ECO:0000313" key="3">
    <source>
        <dbReference type="Proteomes" id="UP000061603"/>
    </source>
</evidence>
<proteinExistence type="predicted"/>
<accession>A0A0C5J8L2</accession>
<dbReference type="Gene3D" id="3.40.50.1010">
    <property type="entry name" value="5'-nuclease"/>
    <property type="match status" value="1"/>
</dbReference>
<evidence type="ECO:0000313" key="2">
    <source>
        <dbReference type="EMBL" id="AJP48300.1"/>
    </source>
</evidence>
<protein>
    <submittedName>
        <fullName evidence="2">Twitching motility protein PilT</fullName>
    </submittedName>
</protein>
<dbReference type="AlphaFoldDB" id="A0A0C5J8L2"/>
<dbReference type="CDD" id="cd18683">
    <property type="entry name" value="PIN_VapC-like"/>
    <property type="match status" value="1"/>
</dbReference>